<keyword evidence="3" id="KW-1185">Reference proteome</keyword>
<dbReference type="PANTHER" id="PTHR11122:SF15">
    <property type="entry name" value="PROTEIN NDH-DEPENDENT CYCLIC ELECTRON FLOW 5"/>
    <property type="match status" value="1"/>
</dbReference>
<dbReference type="AlphaFoldDB" id="A0AAP0PSM0"/>
<evidence type="ECO:0000313" key="3">
    <source>
        <dbReference type="Proteomes" id="UP001417504"/>
    </source>
</evidence>
<dbReference type="InterPro" id="IPR014718">
    <property type="entry name" value="GH-type_carb-bd"/>
</dbReference>
<evidence type="ECO:0000256" key="1">
    <source>
        <dbReference type="SAM" id="MobiDB-lite"/>
    </source>
</evidence>
<dbReference type="SUPFAM" id="SSF74650">
    <property type="entry name" value="Galactose mutarotase-like"/>
    <property type="match status" value="1"/>
</dbReference>
<dbReference type="InterPro" id="IPR011013">
    <property type="entry name" value="Gal_mutarotase_sf_dom"/>
</dbReference>
<accession>A0AAP0PSM0</accession>
<feature type="compositionally biased region" description="Acidic residues" evidence="1">
    <location>
        <begin position="282"/>
        <end position="292"/>
    </location>
</feature>
<dbReference type="Proteomes" id="UP001417504">
    <property type="component" value="Unassembled WGS sequence"/>
</dbReference>
<gene>
    <name evidence="2" type="ORF">Sjap_002528</name>
</gene>
<feature type="region of interest" description="Disordered" evidence="1">
    <location>
        <begin position="269"/>
        <end position="296"/>
    </location>
</feature>
<comment type="caution">
    <text evidence="2">The sequence shown here is derived from an EMBL/GenBank/DDBJ whole genome shotgun (WGS) entry which is preliminary data.</text>
</comment>
<evidence type="ECO:0000313" key="2">
    <source>
        <dbReference type="EMBL" id="KAK9155048.1"/>
    </source>
</evidence>
<feature type="compositionally biased region" description="Basic and acidic residues" evidence="1">
    <location>
        <begin position="269"/>
        <end position="281"/>
    </location>
</feature>
<sequence length="382" mass="42077">MASTTLLNISPLSSASPTKHLNLLSSSLITYPHHVHKRGFTILALASSSTPLINVDYLEREFCGHGVTFTGIGDNCVAKMQMSNGSTASVMFPNGLITSYKAHMWHGGNLEVLHTTVNKGEDDSAHIQGGVSLGLKCGSPDDVPWSPSTWALHDVRGSPDESIEVELISGDSESTVEVKYTVTLQPDQLSSQILISNLKASPICLMGSFMSHLTVSTPDATYAVGLEGSNYFNKLPLESEFSIIPPSFAQTESWGQRALQGLLSKWDRKDHKNTTESKGEVGEQEEMEEEERDNYKQLTEKTSRIYTSTPRIFTIIDRGKRNSLVVGREGFDEQYIFSPGSNHEWYGKYAYVCTGPSAMLKPITLNPRGVWRGGQYLHNPNL</sequence>
<dbReference type="Gene3D" id="2.70.98.10">
    <property type="match status" value="1"/>
</dbReference>
<dbReference type="GO" id="GO:0047938">
    <property type="term" value="F:glucose-6-phosphate 1-epimerase activity"/>
    <property type="evidence" value="ECO:0007669"/>
    <property type="project" value="TreeGrafter"/>
</dbReference>
<dbReference type="EMBL" id="JBBNAE010000001">
    <property type="protein sequence ID" value="KAK9155048.1"/>
    <property type="molecule type" value="Genomic_DNA"/>
</dbReference>
<dbReference type="PANTHER" id="PTHR11122">
    <property type="entry name" value="APOSPORY-ASSOCIATED PROTEIN C-RELATED"/>
    <property type="match status" value="1"/>
</dbReference>
<evidence type="ECO:0008006" key="4">
    <source>
        <dbReference type="Google" id="ProtNLM"/>
    </source>
</evidence>
<name>A0AAP0PSM0_9MAGN</name>
<dbReference type="GO" id="GO:0005737">
    <property type="term" value="C:cytoplasm"/>
    <property type="evidence" value="ECO:0007669"/>
    <property type="project" value="TreeGrafter"/>
</dbReference>
<organism evidence="2 3">
    <name type="scientific">Stephania japonica</name>
    <dbReference type="NCBI Taxonomy" id="461633"/>
    <lineage>
        <taxon>Eukaryota</taxon>
        <taxon>Viridiplantae</taxon>
        <taxon>Streptophyta</taxon>
        <taxon>Embryophyta</taxon>
        <taxon>Tracheophyta</taxon>
        <taxon>Spermatophyta</taxon>
        <taxon>Magnoliopsida</taxon>
        <taxon>Ranunculales</taxon>
        <taxon>Menispermaceae</taxon>
        <taxon>Menispermoideae</taxon>
        <taxon>Cissampelideae</taxon>
        <taxon>Stephania</taxon>
    </lineage>
</organism>
<proteinExistence type="predicted"/>
<protein>
    <recommendedName>
        <fullName evidence="4">Protein NDH-DEPENDENT CYCLIC ELECTRON FLOW 5</fullName>
    </recommendedName>
</protein>
<reference evidence="2 3" key="1">
    <citation type="submission" date="2024-01" db="EMBL/GenBank/DDBJ databases">
        <title>Genome assemblies of Stephania.</title>
        <authorList>
            <person name="Yang L."/>
        </authorList>
    </citation>
    <scope>NUCLEOTIDE SEQUENCE [LARGE SCALE GENOMIC DNA]</scope>
    <source>
        <strain evidence="2">QJT</strain>
        <tissue evidence="2">Leaf</tissue>
    </source>
</reference>
<dbReference type="GO" id="GO:0030246">
    <property type="term" value="F:carbohydrate binding"/>
    <property type="evidence" value="ECO:0007669"/>
    <property type="project" value="InterPro"/>
</dbReference>
<dbReference type="GO" id="GO:0005975">
    <property type="term" value="P:carbohydrate metabolic process"/>
    <property type="evidence" value="ECO:0007669"/>
    <property type="project" value="InterPro"/>
</dbReference>